<organism evidence="1 2">
    <name type="scientific">Racocetra fulgida</name>
    <dbReference type="NCBI Taxonomy" id="60492"/>
    <lineage>
        <taxon>Eukaryota</taxon>
        <taxon>Fungi</taxon>
        <taxon>Fungi incertae sedis</taxon>
        <taxon>Mucoromycota</taxon>
        <taxon>Glomeromycotina</taxon>
        <taxon>Glomeromycetes</taxon>
        <taxon>Diversisporales</taxon>
        <taxon>Gigasporaceae</taxon>
        <taxon>Racocetra</taxon>
    </lineage>
</organism>
<dbReference type="EMBL" id="CAJVPZ010073014">
    <property type="protein sequence ID" value="CAG8801939.1"/>
    <property type="molecule type" value="Genomic_DNA"/>
</dbReference>
<feature type="non-terminal residue" evidence="1">
    <location>
        <position position="1"/>
    </location>
</feature>
<name>A0A9N9JZQ8_9GLOM</name>
<accession>A0A9N9JZQ8</accession>
<evidence type="ECO:0000313" key="1">
    <source>
        <dbReference type="EMBL" id="CAG8801939.1"/>
    </source>
</evidence>
<dbReference type="Proteomes" id="UP000789396">
    <property type="component" value="Unassembled WGS sequence"/>
</dbReference>
<protein>
    <submittedName>
        <fullName evidence="1">6832_t:CDS:1</fullName>
    </submittedName>
</protein>
<feature type="non-terminal residue" evidence="1">
    <location>
        <position position="74"/>
    </location>
</feature>
<comment type="caution">
    <text evidence="1">The sequence shown here is derived from an EMBL/GenBank/DDBJ whole genome shotgun (WGS) entry which is preliminary data.</text>
</comment>
<sequence length="74" mass="8771">LNAYWIDEEQDSIHLQYRNIQISQWYNSKIPEVVHFFFIKSTEEICFVEKNGQARIYSFINGNFRAGAAQLPEN</sequence>
<dbReference type="AlphaFoldDB" id="A0A9N9JZQ8"/>
<reference evidence="1" key="1">
    <citation type="submission" date="2021-06" db="EMBL/GenBank/DDBJ databases">
        <authorList>
            <person name="Kallberg Y."/>
            <person name="Tangrot J."/>
            <person name="Rosling A."/>
        </authorList>
    </citation>
    <scope>NUCLEOTIDE SEQUENCE</scope>
    <source>
        <strain evidence="1">IN212</strain>
    </source>
</reference>
<dbReference type="OrthoDB" id="2445525at2759"/>
<evidence type="ECO:0000313" key="2">
    <source>
        <dbReference type="Proteomes" id="UP000789396"/>
    </source>
</evidence>
<proteinExistence type="predicted"/>
<gene>
    <name evidence="1" type="ORF">RFULGI_LOCUS17828</name>
</gene>
<keyword evidence="2" id="KW-1185">Reference proteome</keyword>